<organism evidence="4 5">
    <name type="scientific">Hwanghaeella grinnelliae</name>
    <dbReference type="NCBI Taxonomy" id="2500179"/>
    <lineage>
        <taxon>Bacteria</taxon>
        <taxon>Pseudomonadati</taxon>
        <taxon>Pseudomonadota</taxon>
        <taxon>Alphaproteobacteria</taxon>
        <taxon>Rhodospirillales</taxon>
        <taxon>Rhodospirillaceae</taxon>
        <taxon>Hwanghaeella</taxon>
    </lineage>
</organism>
<evidence type="ECO:0000259" key="3">
    <source>
        <dbReference type="PROSITE" id="PS51186"/>
    </source>
</evidence>
<dbReference type="PROSITE" id="PS51186">
    <property type="entry name" value="GNAT"/>
    <property type="match status" value="1"/>
</dbReference>
<evidence type="ECO:0000313" key="5">
    <source>
        <dbReference type="Proteomes" id="UP000287447"/>
    </source>
</evidence>
<comment type="caution">
    <text evidence="4">The sequence shown here is derived from an EMBL/GenBank/DDBJ whole genome shotgun (WGS) entry which is preliminary data.</text>
</comment>
<dbReference type="PANTHER" id="PTHR42919">
    <property type="entry name" value="N-ALPHA-ACETYLTRANSFERASE"/>
    <property type="match status" value="1"/>
</dbReference>
<evidence type="ECO:0000313" key="4">
    <source>
        <dbReference type="EMBL" id="RVU36307.1"/>
    </source>
</evidence>
<feature type="domain" description="N-acetyltransferase" evidence="3">
    <location>
        <begin position="12"/>
        <end position="163"/>
    </location>
</feature>
<keyword evidence="1 4" id="KW-0808">Transferase</keyword>
<keyword evidence="5" id="KW-1185">Reference proteome</keyword>
<dbReference type="Pfam" id="PF00583">
    <property type="entry name" value="Acetyltransf_1"/>
    <property type="match status" value="1"/>
</dbReference>
<dbReference type="PANTHER" id="PTHR42919:SF8">
    <property type="entry name" value="N-ALPHA-ACETYLTRANSFERASE 50"/>
    <property type="match status" value="1"/>
</dbReference>
<dbReference type="InterPro" id="IPR016181">
    <property type="entry name" value="Acyl_CoA_acyltransferase"/>
</dbReference>
<reference evidence="5" key="1">
    <citation type="submission" date="2019-01" db="EMBL/GenBank/DDBJ databases">
        <title>Gri0909 isolated from a small marine red alga.</title>
        <authorList>
            <person name="Kim J."/>
            <person name="Jeong S.E."/>
            <person name="Jeon C.O."/>
        </authorList>
    </citation>
    <scope>NUCLEOTIDE SEQUENCE [LARGE SCALE GENOMIC DNA]</scope>
    <source>
        <strain evidence="5">Gri0909</strain>
    </source>
</reference>
<accession>A0A437QPD6</accession>
<keyword evidence="2" id="KW-0012">Acyltransferase</keyword>
<dbReference type="AlphaFoldDB" id="A0A437QPD6"/>
<dbReference type="Gene3D" id="3.40.630.30">
    <property type="match status" value="1"/>
</dbReference>
<name>A0A437QPD6_9PROT</name>
<evidence type="ECO:0000256" key="1">
    <source>
        <dbReference type="ARBA" id="ARBA00022679"/>
    </source>
</evidence>
<dbReference type="GO" id="GO:0016747">
    <property type="term" value="F:acyltransferase activity, transferring groups other than amino-acyl groups"/>
    <property type="evidence" value="ECO:0007669"/>
    <property type="project" value="InterPro"/>
</dbReference>
<proteinExistence type="predicted"/>
<evidence type="ECO:0000256" key="2">
    <source>
        <dbReference type="ARBA" id="ARBA00023315"/>
    </source>
</evidence>
<sequence>MPEPRTMTINTPIVRTASAKDIEAMGKLFEAAFDEPYGAAAIADLLKPPSAWALIAETSDPEGILPVGFLIGSTAADEAEILSLGVSPGYRRKRVGVALLNFMVHHAKSKGAEKFFLEVAADNAAAIALYGAAGFKRVGLRRNYYKRRGGIFVDALILRRDSI</sequence>
<dbReference type="InterPro" id="IPR051556">
    <property type="entry name" value="N-term/lysine_N-AcTrnsfr"/>
</dbReference>
<dbReference type="InterPro" id="IPR000182">
    <property type="entry name" value="GNAT_dom"/>
</dbReference>
<dbReference type="Proteomes" id="UP000287447">
    <property type="component" value="Unassembled WGS sequence"/>
</dbReference>
<gene>
    <name evidence="4" type="ORF">EOI86_13925</name>
</gene>
<dbReference type="SUPFAM" id="SSF55729">
    <property type="entry name" value="Acyl-CoA N-acyltransferases (Nat)"/>
    <property type="match status" value="1"/>
</dbReference>
<dbReference type="CDD" id="cd04301">
    <property type="entry name" value="NAT_SF"/>
    <property type="match status" value="1"/>
</dbReference>
<dbReference type="EMBL" id="SADE01000002">
    <property type="protein sequence ID" value="RVU36307.1"/>
    <property type="molecule type" value="Genomic_DNA"/>
</dbReference>
<protein>
    <submittedName>
        <fullName evidence="4">GNAT family N-acetyltransferase</fullName>
    </submittedName>
</protein>